<feature type="region of interest" description="Disordered" evidence="3">
    <location>
        <begin position="365"/>
        <end position="384"/>
    </location>
</feature>
<evidence type="ECO:0000313" key="5">
    <source>
        <dbReference type="EMBL" id="KAE8663306.1"/>
    </source>
</evidence>
<dbReference type="PANTHER" id="PTHR10501">
    <property type="entry name" value="U1 SMALL NUCLEAR RIBONUCLEOPROTEIN A/U2 SMALL NUCLEAR RIBONUCLEOPROTEIN B"/>
    <property type="match status" value="1"/>
</dbReference>
<dbReference type="Pfam" id="PF07727">
    <property type="entry name" value="RVT_2"/>
    <property type="match status" value="1"/>
</dbReference>
<gene>
    <name evidence="5" type="ORF">F3Y22_tig00112988pilonHSYRG00100</name>
</gene>
<evidence type="ECO:0000259" key="4">
    <source>
        <dbReference type="PROSITE" id="PS50102"/>
    </source>
</evidence>
<proteinExistence type="predicted"/>
<dbReference type="Gene3D" id="3.30.70.330">
    <property type="match status" value="2"/>
</dbReference>
<dbReference type="SMART" id="SM00360">
    <property type="entry name" value="RRM"/>
    <property type="match status" value="2"/>
</dbReference>
<dbReference type="SUPFAM" id="SSF54928">
    <property type="entry name" value="RNA-binding domain, RBD"/>
    <property type="match status" value="2"/>
</dbReference>
<dbReference type="AlphaFoldDB" id="A0A6A2XMS5"/>
<dbReference type="InterPro" id="IPR000504">
    <property type="entry name" value="RRM_dom"/>
</dbReference>
<evidence type="ECO:0000256" key="2">
    <source>
        <dbReference type="PROSITE-ProRule" id="PRU00176"/>
    </source>
</evidence>
<dbReference type="GO" id="GO:0003723">
    <property type="term" value="F:RNA binding"/>
    <property type="evidence" value="ECO:0007669"/>
    <property type="project" value="UniProtKB-UniRule"/>
</dbReference>
<keyword evidence="6" id="KW-1185">Reference proteome</keyword>
<keyword evidence="5" id="KW-0687">Ribonucleoprotein</keyword>
<evidence type="ECO:0000256" key="1">
    <source>
        <dbReference type="ARBA" id="ARBA00022884"/>
    </source>
</evidence>
<dbReference type="InterPro" id="IPR012677">
    <property type="entry name" value="Nucleotide-bd_a/b_plait_sf"/>
</dbReference>
<sequence length="723" mass="81530">MRPDDLIQWCKARLVVKGFTQKFVLNYFDSYSPIMNISTIRALFALASIHKLQVHQMDVKTAFLNEDLDEEIYMRTMIALKRLLKYLKGTLDWKLEFVGFPAVLEGYCDANWVSDNDETEFIALDLAGQEAEWLRRLLADIPLWGRPTPPVSLLCDSQAAICVAKNQAYNAHLYHRRPQSFIIAGHRLPSDIRRLQFAGRCHTLSSVRRHFSSGRTSPHSDFIFEIRFSSKSFIRRKSNHRSSLILAAGRRQFTVIPPGSSYTRDLILSILAFRLAAIPRQLVVPPSLRTKICLSDSFHHFCPYIPHRSRPSYPTRFVPSTLLFFAGQLQHLPSPGARQVFYVRSLSFPLMSGAGFHPCHQQGPPVQVPLPSAASPSPQSHPSHHDEVRTIFIMGLPEDVKERELQNLLRWLPGFEASQVSFKGEKPKGFALFSNADFAVAVKDALQKMVFDDKLKSLLHIEMARKNLLVKRGIVTASDALDKYGCDHVPHVLPMPNSASVASPSLHVTGKNGCCDEKSAADGVHEGTKESTTKWCNNDKNSKGLRFGFIRFASIEEARRAISKMNGSRIDGRKIGVSFAKFKPRHSYWRKSSTGVLRKSGTEDVSRKNHFKVEGVIDEEKLQVLSNCLVGWCKDFVKIGHLARQMQTKGLTGFTLMRAAATKVVSLHHPLIGQKIQVLTKADARIDAMVELKIGDNFFKVMVHEIEPSFKPNSWAPEEEESH</sequence>
<accession>A0A6A2XMS5</accession>
<protein>
    <submittedName>
        <fullName evidence="5">Small nuclear ribonucleoprotein family protein</fullName>
    </submittedName>
</protein>
<evidence type="ECO:0000256" key="3">
    <source>
        <dbReference type="SAM" id="MobiDB-lite"/>
    </source>
</evidence>
<feature type="domain" description="RRM" evidence="4">
    <location>
        <begin position="539"/>
        <end position="582"/>
    </location>
</feature>
<dbReference type="InterPro" id="IPR035979">
    <property type="entry name" value="RBD_domain_sf"/>
</dbReference>
<comment type="caution">
    <text evidence="5">The sequence shown here is derived from an EMBL/GenBank/DDBJ whole genome shotgun (WGS) entry which is preliminary data.</text>
</comment>
<dbReference type="EMBL" id="VEPZ02001681">
    <property type="protein sequence ID" value="KAE8663306.1"/>
    <property type="molecule type" value="Genomic_DNA"/>
</dbReference>
<feature type="compositionally biased region" description="Low complexity" evidence="3">
    <location>
        <begin position="369"/>
        <end position="381"/>
    </location>
</feature>
<dbReference type="InterPro" id="IPR013103">
    <property type="entry name" value="RVT_2"/>
</dbReference>
<evidence type="ECO:0000313" key="6">
    <source>
        <dbReference type="Proteomes" id="UP000436088"/>
    </source>
</evidence>
<keyword evidence="1 2" id="KW-0694">RNA-binding</keyword>
<name>A0A6A2XMS5_HIBSY</name>
<reference evidence="5" key="1">
    <citation type="submission" date="2019-09" db="EMBL/GenBank/DDBJ databases">
        <title>Draft genome information of white flower Hibiscus syriacus.</title>
        <authorList>
            <person name="Kim Y.-M."/>
        </authorList>
    </citation>
    <scope>NUCLEOTIDE SEQUENCE [LARGE SCALE GENOMIC DNA]</scope>
    <source>
        <strain evidence="5">YM2019G1</strain>
    </source>
</reference>
<organism evidence="5 6">
    <name type="scientific">Hibiscus syriacus</name>
    <name type="common">Rose of Sharon</name>
    <dbReference type="NCBI Taxonomy" id="106335"/>
    <lineage>
        <taxon>Eukaryota</taxon>
        <taxon>Viridiplantae</taxon>
        <taxon>Streptophyta</taxon>
        <taxon>Embryophyta</taxon>
        <taxon>Tracheophyta</taxon>
        <taxon>Spermatophyta</taxon>
        <taxon>Magnoliopsida</taxon>
        <taxon>eudicotyledons</taxon>
        <taxon>Gunneridae</taxon>
        <taxon>Pentapetalae</taxon>
        <taxon>rosids</taxon>
        <taxon>malvids</taxon>
        <taxon>Malvales</taxon>
        <taxon>Malvaceae</taxon>
        <taxon>Malvoideae</taxon>
        <taxon>Hibiscus</taxon>
    </lineage>
</organism>
<dbReference type="PROSITE" id="PS50102">
    <property type="entry name" value="RRM"/>
    <property type="match status" value="1"/>
</dbReference>
<dbReference type="GO" id="GO:1990904">
    <property type="term" value="C:ribonucleoprotein complex"/>
    <property type="evidence" value="ECO:0007669"/>
    <property type="project" value="UniProtKB-KW"/>
</dbReference>
<dbReference type="Pfam" id="PF00076">
    <property type="entry name" value="RRM_1"/>
    <property type="match status" value="2"/>
</dbReference>
<dbReference type="Proteomes" id="UP000436088">
    <property type="component" value="Unassembled WGS sequence"/>
</dbReference>